<protein>
    <submittedName>
        <fullName evidence="1">Uncharacterized protein</fullName>
    </submittedName>
</protein>
<dbReference type="AlphaFoldDB" id="I3SZ04"/>
<accession>I3SZ04</accession>
<evidence type="ECO:0000313" key="1">
    <source>
        <dbReference type="EMBL" id="AFK45496.1"/>
    </source>
</evidence>
<name>I3SZ04_MEDTR</name>
<reference evidence="1" key="1">
    <citation type="submission" date="2012-05" db="EMBL/GenBank/DDBJ databases">
        <authorList>
            <person name="Krishnakumar V."/>
            <person name="Cheung F."/>
            <person name="Xiao Y."/>
            <person name="Chan A."/>
            <person name="Moskal W.A."/>
            <person name="Town C.D."/>
        </authorList>
    </citation>
    <scope>NUCLEOTIDE SEQUENCE</scope>
</reference>
<dbReference type="EMBL" id="BT145702">
    <property type="protein sequence ID" value="AFK45496.1"/>
    <property type="molecule type" value="mRNA"/>
</dbReference>
<proteinExistence type="evidence at transcript level"/>
<sequence length="62" mass="6489">MGTSGKFTLIALPPTVVPSNIRIASSASSTFPIVTKANPLLLFVMSSYKISTDTTFPASPKS</sequence>
<organism evidence="1">
    <name type="scientific">Medicago truncatula</name>
    <name type="common">Barrel medic</name>
    <name type="synonym">Medicago tribuloides</name>
    <dbReference type="NCBI Taxonomy" id="3880"/>
    <lineage>
        <taxon>Eukaryota</taxon>
        <taxon>Viridiplantae</taxon>
        <taxon>Streptophyta</taxon>
        <taxon>Embryophyta</taxon>
        <taxon>Tracheophyta</taxon>
        <taxon>Spermatophyta</taxon>
        <taxon>Magnoliopsida</taxon>
        <taxon>eudicotyledons</taxon>
        <taxon>Gunneridae</taxon>
        <taxon>Pentapetalae</taxon>
        <taxon>rosids</taxon>
        <taxon>fabids</taxon>
        <taxon>Fabales</taxon>
        <taxon>Fabaceae</taxon>
        <taxon>Papilionoideae</taxon>
        <taxon>50 kb inversion clade</taxon>
        <taxon>NPAAA clade</taxon>
        <taxon>Hologalegina</taxon>
        <taxon>IRL clade</taxon>
        <taxon>Trifolieae</taxon>
        <taxon>Medicago</taxon>
    </lineage>
</organism>